<evidence type="ECO:0000259" key="1">
    <source>
        <dbReference type="Pfam" id="PF02625"/>
    </source>
</evidence>
<dbReference type="Pfam" id="PF02625">
    <property type="entry name" value="XdhC_CoxI"/>
    <property type="match status" value="1"/>
</dbReference>
<dbReference type="InterPro" id="IPR052698">
    <property type="entry name" value="MoCofactor_Util/Proc"/>
</dbReference>
<organism evidence="3 4">
    <name type="scientific">Acidiphilium cryptum (strain JF-5)</name>
    <dbReference type="NCBI Taxonomy" id="349163"/>
    <lineage>
        <taxon>Bacteria</taxon>
        <taxon>Pseudomonadati</taxon>
        <taxon>Pseudomonadota</taxon>
        <taxon>Alphaproteobacteria</taxon>
        <taxon>Acetobacterales</taxon>
        <taxon>Acidocellaceae</taxon>
        <taxon>Acidiphilium</taxon>
    </lineage>
</organism>
<feature type="domain" description="XdhC Rossmann" evidence="2">
    <location>
        <begin position="110"/>
        <end position="255"/>
    </location>
</feature>
<dbReference type="Pfam" id="PF13478">
    <property type="entry name" value="XdhC_C"/>
    <property type="match status" value="1"/>
</dbReference>
<proteinExistence type="predicted"/>
<dbReference type="RefSeq" id="WP_011942031.1">
    <property type="nucleotide sequence ID" value="NC_009484.1"/>
</dbReference>
<feature type="domain" description="XdhC- CoxI" evidence="1">
    <location>
        <begin position="11"/>
        <end position="59"/>
    </location>
</feature>
<protein>
    <submittedName>
        <fullName evidence="3">Molybdenum cofactor sulfurylase</fullName>
    </submittedName>
</protein>
<dbReference type="AlphaFoldDB" id="A5FXN3"/>
<dbReference type="InterPro" id="IPR014308">
    <property type="entry name" value="Xanthine_DH_XdhC"/>
</dbReference>
<dbReference type="NCBIfam" id="TIGR02964">
    <property type="entry name" value="xanthine_xdhC"/>
    <property type="match status" value="1"/>
</dbReference>
<dbReference type="STRING" id="349163.Acry_1153"/>
<dbReference type="InterPro" id="IPR036291">
    <property type="entry name" value="NAD(P)-bd_dom_sf"/>
</dbReference>
<dbReference type="KEGG" id="acr:Acry_1153"/>
<evidence type="ECO:0000259" key="2">
    <source>
        <dbReference type="Pfam" id="PF13478"/>
    </source>
</evidence>
<reference evidence="3 4" key="1">
    <citation type="submission" date="2007-05" db="EMBL/GenBank/DDBJ databases">
        <title>Complete sequence of chromosome of Acidiphilium cryptum JF-5.</title>
        <authorList>
            <consortium name="US DOE Joint Genome Institute"/>
            <person name="Copeland A."/>
            <person name="Lucas S."/>
            <person name="Lapidus A."/>
            <person name="Barry K."/>
            <person name="Detter J.C."/>
            <person name="Glavina del Rio T."/>
            <person name="Hammon N."/>
            <person name="Israni S."/>
            <person name="Dalin E."/>
            <person name="Tice H."/>
            <person name="Pitluck S."/>
            <person name="Sims D."/>
            <person name="Brettin T."/>
            <person name="Bruce D."/>
            <person name="Han C."/>
            <person name="Schmutz J."/>
            <person name="Larimer F."/>
            <person name="Land M."/>
            <person name="Hauser L."/>
            <person name="Kyrpides N."/>
            <person name="Kim E."/>
            <person name="Magnuson T."/>
            <person name="Richardson P."/>
        </authorList>
    </citation>
    <scope>NUCLEOTIDE SEQUENCE [LARGE SCALE GENOMIC DNA]</scope>
    <source>
        <strain evidence="3 4">JF-5</strain>
    </source>
</reference>
<accession>A5FXN3</accession>
<evidence type="ECO:0000313" key="4">
    <source>
        <dbReference type="Proteomes" id="UP000000245"/>
    </source>
</evidence>
<evidence type="ECO:0000313" key="3">
    <source>
        <dbReference type="EMBL" id="ABQ30365.1"/>
    </source>
</evidence>
<name>A5FXN3_ACICJ</name>
<dbReference type="PANTHER" id="PTHR30388">
    <property type="entry name" value="ALDEHYDE OXIDOREDUCTASE MOLYBDENUM COFACTOR ASSEMBLY PROTEIN"/>
    <property type="match status" value="1"/>
</dbReference>
<dbReference type="InterPro" id="IPR027051">
    <property type="entry name" value="XdhC_Rossmann_dom"/>
</dbReference>
<dbReference type="PANTHER" id="PTHR30388:SF6">
    <property type="entry name" value="XANTHINE DEHYDROGENASE SUBUNIT A-RELATED"/>
    <property type="match status" value="1"/>
</dbReference>
<dbReference type="Proteomes" id="UP000000245">
    <property type="component" value="Chromosome"/>
</dbReference>
<dbReference type="eggNOG" id="COG1975">
    <property type="taxonomic scope" value="Bacteria"/>
</dbReference>
<sequence>MSAVVQPPRGVIVELRRVRGSAPREQGTRMMVTAHATDGTIGGGALEHAAIARARALLGEWIAHPDLAREMHELHALGPQLGQCCGGSVTLAYAPSDSGKLEAPPPMFHLQLHGAGHVGRAVVAVLATLGCTIDWIDSRTDAFPASLPGGKAQLACRRLADPVAAIADAPPGAAFLIMTHAHPLDAALCAAVMRRGDFGYLGLIGSETKRARFTRQWRRQDIPPAAIARLCCPIGIPAIQGKQPELIALAVAAELASRFPARNMRQIPRIPIDLDAECSACRASARCTGS</sequence>
<dbReference type="Gene3D" id="3.40.50.720">
    <property type="entry name" value="NAD(P)-binding Rossmann-like Domain"/>
    <property type="match status" value="1"/>
</dbReference>
<keyword evidence="4" id="KW-1185">Reference proteome</keyword>
<dbReference type="HOGENOM" id="CLU_041115_4_0_5"/>
<dbReference type="EMBL" id="CP000697">
    <property type="protein sequence ID" value="ABQ30365.1"/>
    <property type="molecule type" value="Genomic_DNA"/>
</dbReference>
<gene>
    <name evidence="3" type="ordered locus">Acry_1153</name>
</gene>
<dbReference type="InterPro" id="IPR003777">
    <property type="entry name" value="XdhC_CoxI"/>
</dbReference>
<dbReference type="SUPFAM" id="SSF51735">
    <property type="entry name" value="NAD(P)-binding Rossmann-fold domains"/>
    <property type="match status" value="1"/>
</dbReference>